<dbReference type="Proteomes" id="UP000011715">
    <property type="component" value="Unassembled WGS sequence"/>
</dbReference>
<sequence length="162" mass="17336">MISGYRATEDVAAANYSSEFQLVAVVSPVFLDRNYRTPSKRRPQTHQICAICSQGPGLPQWRGRRHGHRPLYGGGGAAVTRPNEGVAAWAANATCPTACGRTVTRQHQIGAFAAVRVVHIRYADGPARVLPLNYTCGTRSGTLAIMAETGVFPPWGEGDGDS</sequence>
<protein>
    <submittedName>
        <fullName evidence="1 2">Uncharacterized protein</fullName>
    </submittedName>
</protein>
<gene>
    <name evidence="1" type="ORF">MAPG_06154</name>
</gene>
<dbReference type="VEuPathDB" id="FungiDB:MAPG_06154"/>
<dbReference type="EnsemblFungi" id="MAPG_06154T0">
    <property type="protein sequence ID" value="MAPG_06154T0"/>
    <property type="gene ID" value="MAPG_06154"/>
</dbReference>
<reference evidence="1" key="3">
    <citation type="submission" date="2011-03" db="EMBL/GenBank/DDBJ databases">
        <title>Annotation of Magnaporthe poae ATCC 64411.</title>
        <authorList>
            <person name="Ma L.-J."/>
            <person name="Dead R."/>
            <person name="Young S.K."/>
            <person name="Zeng Q."/>
            <person name="Gargeya S."/>
            <person name="Fitzgerald M."/>
            <person name="Haas B."/>
            <person name="Abouelleil A."/>
            <person name="Alvarado L."/>
            <person name="Arachchi H.M."/>
            <person name="Berlin A."/>
            <person name="Brown A."/>
            <person name="Chapman S.B."/>
            <person name="Chen Z."/>
            <person name="Dunbar C."/>
            <person name="Freedman E."/>
            <person name="Gearin G."/>
            <person name="Gellesch M."/>
            <person name="Goldberg J."/>
            <person name="Griggs A."/>
            <person name="Gujja S."/>
            <person name="Heiman D."/>
            <person name="Howarth C."/>
            <person name="Larson L."/>
            <person name="Lui A."/>
            <person name="MacDonald P.J.P."/>
            <person name="Mehta T."/>
            <person name="Montmayeur A."/>
            <person name="Murphy C."/>
            <person name="Neiman D."/>
            <person name="Pearson M."/>
            <person name="Priest M."/>
            <person name="Roberts A."/>
            <person name="Saif S."/>
            <person name="Shea T."/>
            <person name="Shenoy N."/>
            <person name="Sisk P."/>
            <person name="Stolte C."/>
            <person name="Sykes S."/>
            <person name="Yandava C."/>
            <person name="Wortman J."/>
            <person name="Nusbaum C."/>
            <person name="Birren B."/>
        </authorList>
    </citation>
    <scope>NUCLEOTIDE SEQUENCE</scope>
    <source>
        <strain evidence="1">ATCC 64411</strain>
    </source>
</reference>
<evidence type="ECO:0000313" key="3">
    <source>
        <dbReference type="Proteomes" id="UP000011715"/>
    </source>
</evidence>
<reference evidence="2" key="4">
    <citation type="journal article" date="2015" name="G3 (Bethesda)">
        <title>Genome sequences of three phytopathogenic species of the Magnaporthaceae family of fungi.</title>
        <authorList>
            <person name="Okagaki L.H."/>
            <person name="Nunes C.C."/>
            <person name="Sailsbery J."/>
            <person name="Clay B."/>
            <person name="Brown D."/>
            <person name="John T."/>
            <person name="Oh Y."/>
            <person name="Young N."/>
            <person name="Fitzgerald M."/>
            <person name="Haas B.J."/>
            <person name="Zeng Q."/>
            <person name="Young S."/>
            <person name="Adiconis X."/>
            <person name="Fan L."/>
            <person name="Levin J.Z."/>
            <person name="Mitchell T.K."/>
            <person name="Okubara P.A."/>
            <person name="Farman M.L."/>
            <person name="Kohn L.M."/>
            <person name="Birren B."/>
            <person name="Ma L.-J."/>
            <person name="Dean R.A."/>
        </authorList>
    </citation>
    <scope>NUCLEOTIDE SEQUENCE</scope>
    <source>
        <strain evidence="2">ATCC 64411 / 73-15</strain>
    </source>
</reference>
<keyword evidence="3" id="KW-1185">Reference proteome</keyword>
<dbReference type="EMBL" id="ADBL01001480">
    <property type="status" value="NOT_ANNOTATED_CDS"/>
    <property type="molecule type" value="Genomic_DNA"/>
</dbReference>
<reference evidence="3" key="2">
    <citation type="submission" date="2010-05" db="EMBL/GenBank/DDBJ databases">
        <title>The genome sequence of Magnaporthe poae strain ATCC 64411.</title>
        <authorList>
            <person name="Ma L.-J."/>
            <person name="Dead R."/>
            <person name="Young S."/>
            <person name="Zeng Q."/>
            <person name="Koehrsen M."/>
            <person name="Alvarado L."/>
            <person name="Berlin A."/>
            <person name="Chapman S.B."/>
            <person name="Chen Z."/>
            <person name="Freedman E."/>
            <person name="Gellesch M."/>
            <person name="Goldberg J."/>
            <person name="Griggs A."/>
            <person name="Gujja S."/>
            <person name="Heilman E.R."/>
            <person name="Heiman D."/>
            <person name="Hepburn T."/>
            <person name="Howarth C."/>
            <person name="Jen D."/>
            <person name="Larson L."/>
            <person name="Mehta T."/>
            <person name="Neiman D."/>
            <person name="Pearson M."/>
            <person name="Roberts A."/>
            <person name="Saif S."/>
            <person name="Shea T."/>
            <person name="Shenoy N."/>
            <person name="Sisk P."/>
            <person name="Stolte C."/>
            <person name="Sykes S."/>
            <person name="Walk T."/>
            <person name="White J."/>
            <person name="Yandava C."/>
            <person name="Haas B."/>
            <person name="Nusbaum C."/>
            <person name="Birren B."/>
        </authorList>
    </citation>
    <scope>NUCLEOTIDE SEQUENCE [LARGE SCALE GENOMIC DNA]</scope>
    <source>
        <strain evidence="3">ATCC 64411 / 73-15</strain>
    </source>
</reference>
<accession>A0A0C4E1A0</accession>
<reference evidence="1" key="1">
    <citation type="submission" date="2010-05" db="EMBL/GenBank/DDBJ databases">
        <title>The Genome Sequence of Magnaporthe poae strain ATCC 64411.</title>
        <authorList>
            <consortium name="The Broad Institute Genome Sequencing Platform"/>
            <consortium name="Broad Institute Genome Sequencing Center for Infectious Disease"/>
            <person name="Ma L.-J."/>
            <person name="Dead R."/>
            <person name="Young S."/>
            <person name="Zeng Q."/>
            <person name="Koehrsen M."/>
            <person name="Alvarado L."/>
            <person name="Berlin A."/>
            <person name="Chapman S.B."/>
            <person name="Chen Z."/>
            <person name="Freedman E."/>
            <person name="Gellesch M."/>
            <person name="Goldberg J."/>
            <person name="Griggs A."/>
            <person name="Gujja S."/>
            <person name="Heilman E.R."/>
            <person name="Heiman D."/>
            <person name="Hepburn T."/>
            <person name="Howarth C."/>
            <person name="Jen D."/>
            <person name="Larson L."/>
            <person name="Mehta T."/>
            <person name="Neiman D."/>
            <person name="Pearson M."/>
            <person name="Roberts A."/>
            <person name="Saif S."/>
            <person name="Shea T."/>
            <person name="Shenoy N."/>
            <person name="Sisk P."/>
            <person name="Stolte C."/>
            <person name="Sykes S."/>
            <person name="Walk T."/>
            <person name="White J."/>
            <person name="Yandava C."/>
            <person name="Haas B."/>
            <person name="Nusbaum C."/>
            <person name="Birren B."/>
        </authorList>
    </citation>
    <scope>NUCLEOTIDE SEQUENCE</scope>
    <source>
        <strain evidence="1">ATCC 64411</strain>
    </source>
</reference>
<proteinExistence type="predicted"/>
<dbReference type="EMBL" id="GL876970">
    <property type="protein sequence ID" value="KLU87150.1"/>
    <property type="molecule type" value="Genomic_DNA"/>
</dbReference>
<evidence type="ECO:0000313" key="1">
    <source>
        <dbReference type="EMBL" id="KLU87150.1"/>
    </source>
</evidence>
<reference evidence="2" key="5">
    <citation type="submission" date="2015-06" db="UniProtKB">
        <authorList>
            <consortium name="EnsemblFungi"/>
        </authorList>
    </citation>
    <scope>IDENTIFICATION</scope>
    <source>
        <strain evidence="2">ATCC 64411</strain>
    </source>
</reference>
<organism evidence="2 3">
    <name type="scientific">Magnaporthiopsis poae (strain ATCC 64411 / 73-15)</name>
    <name type="common">Kentucky bluegrass fungus</name>
    <name type="synonym">Magnaporthe poae</name>
    <dbReference type="NCBI Taxonomy" id="644358"/>
    <lineage>
        <taxon>Eukaryota</taxon>
        <taxon>Fungi</taxon>
        <taxon>Dikarya</taxon>
        <taxon>Ascomycota</taxon>
        <taxon>Pezizomycotina</taxon>
        <taxon>Sordariomycetes</taxon>
        <taxon>Sordariomycetidae</taxon>
        <taxon>Magnaporthales</taxon>
        <taxon>Magnaporthaceae</taxon>
        <taxon>Magnaporthiopsis</taxon>
    </lineage>
</organism>
<name>A0A0C4E1A0_MAGP6</name>
<dbReference type="AlphaFoldDB" id="A0A0C4E1A0"/>
<evidence type="ECO:0000313" key="2">
    <source>
        <dbReference type="EnsemblFungi" id="MAPG_06154T0"/>
    </source>
</evidence>